<keyword evidence="1" id="KW-0554">One-carbon metabolism</keyword>
<evidence type="ECO:0000256" key="4">
    <source>
        <dbReference type="ARBA" id="ARBA00022840"/>
    </source>
</evidence>
<dbReference type="OrthoDB" id="5126881at2759"/>
<keyword evidence="3" id="KW-0547">Nucleotide-binding</keyword>
<dbReference type="GO" id="GO:0006730">
    <property type="term" value="P:one-carbon metabolic process"/>
    <property type="evidence" value="ECO:0007669"/>
    <property type="project" value="UniProtKB-KW"/>
</dbReference>
<dbReference type="Proteomes" id="UP000245207">
    <property type="component" value="Unassembled WGS sequence"/>
</dbReference>
<dbReference type="Gene3D" id="3.30.1510.10">
    <property type="entry name" value="Domain 2, N(10)-formyltetrahydrofolate synthetase"/>
    <property type="match status" value="1"/>
</dbReference>
<dbReference type="SUPFAM" id="SSF52540">
    <property type="entry name" value="P-loop containing nucleoside triphosphate hydrolases"/>
    <property type="match status" value="1"/>
</dbReference>
<evidence type="ECO:0000256" key="3">
    <source>
        <dbReference type="ARBA" id="ARBA00022741"/>
    </source>
</evidence>
<accession>A0A2U1PIV0</accession>
<comment type="caution">
    <text evidence="5">The sequence shown here is derived from an EMBL/GenBank/DDBJ whole genome shotgun (WGS) entry which is preliminary data.</text>
</comment>
<name>A0A2U1PIV0_ARTAN</name>
<dbReference type="AlphaFoldDB" id="A0A2U1PIV0"/>
<dbReference type="Gene3D" id="3.40.50.300">
    <property type="entry name" value="P-loop containing nucleotide triphosphate hydrolases"/>
    <property type="match status" value="2"/>
</dbReference>
<dbReference type="Pfam" id="PF01268">
    <property type="entry name" value="FTHFS"/>
    <property type="match status" value="3"/>
</dbReference>
<dbReference type="STRING" id="35608.A0A2U1PIV0"/>
<dbReference type="EMBL" id="PKPP01001100">
    <property type="protein sequence ID" value="PWA85678.1"/>
    <property type="molecule type" value="Genomic_DNA"/>
</dbReference>
<gene>
    <name evidence="5" type="ORF">CTI12_AA145850</name>
</gene>
<sequence>MEKAFLNSTSSNKGEHHGEENIASILNNFKDSMDKLGGNVNAAVSEVCNASEVDTNVDSATGLGKSTPKVLLPVIDELKGQKDRYYVVVGGITPTPLGEGKSTTTVDNALFNRLCPPNKKGNRTFNDVMYRRLKKLGITKVKPEDLNLVEVKRFARLDVDPETITWRRVMDVNDQFLRKITVGQGPDEKGMVRETGFDISVASEIMAVLALTTSLADMRDRLGKMLMSNTRDGDPVTADDLGVGGALSVLMKDAINPTLMQTLEHTPVFVHAGLPTIRALKMHGGGPPVTAGKPLDSAYVTENVALVEAGCANLVRHIKNTKAYGIDLGIAVQKACESATDPFKFLYPLEASIEDKIFSNNVRCQWCQILSTGSQNFHSRLILREKQIKMFSKQGFSILPICMAKTQCSFSDNPAAKGAPTGFMLPIRDVRASIGAGFIYPLVGTMSTMPGLPTRPCFYDIDLDAATGMIDLGIAVQKACESATDPFKFLYPLEASIEDKIFSNIIRCQWCQILSTANKASRDFPSVWQKLSARFQIILLQKERQPIFVAY</sequence>
<dbReference type="GO" id="GO:0004329">
    <property type="term" value="F:formate-tetrahydrofolate ligase activity"/>
    <property type="evidence" value="ECO:0007669"/>
    <property type="project" value="InterPro"/>
</dbReference>
<organism evidence="5 6">
    <name type="scientific">Artemisia annua</name>
    <name type="common">Sweet wormwood</name>
    <dbReference type="NCBI Taxonomy" id="35608"/>
    <lineage>
        <taxon>Eukaryota</taxon>
        <taxon>Viridiplantae</taxon>
        <taxon>Streptophyta</taxon>
        <taxon>Embryophyta</taxon>
        <taxon>Tracheophyta</taxon>
        <taxon>Spermatophyta</taxon>
        <taxon>Magnoliopsida</taxon>
        <taxon>eudicotyledons</taxon>
        <taxon>Gunneridae</taxon>
        <taxon>Pentapetalae</taxon>
        <taxon>asterids</taxon>
        <taxon>campanulids</taxon>
        <taxon>Asterales</taxon>
        <taxon>Asteraceae</taxon>
        <taxon>Asteroideae</taxon>
        <taxon>Anthemideae</taxon>
        <taxon>Artemisiinae</taxon>
        <taxon>Artemisia</taxon>
    </lineage>
</organism>
<evidence type="ECO:0000256" key="2">
    <source>
        <dbReference type="ARBA" id="ARBA00022598"/>
    </source>
</evidence>
<dbReference type="GO" id="GO:0005524">
    <property type="term" value="F:ATP binding"/>
    <property type="evidence" value="ECO:0007669"/>
    <property type="project" value="UniProtKB-KW"/>
</dbReference>
<dbReference type="InterPro" id="IPR027417">
    <property type="entry name" value="P-loop_NTPase"/>
</dbReference>
<proteinExistence type="predicted"/>
<protein>
    <submittedName>
        <fullName evidence="5">Formate--tetrahydrofolate ligase</fullName>
    </submittedName>
</protein>
<reference evidence="5 6" key="1">
    <citation type="journal article" date="2018" name="Mol. Plant">
        <title>The genome of Artemisia annua provides insight into the evolution of Asteraceae family and artemisinin biosynthesis.</title>
        <authorList>
            <person name="Shen Q."/>
            <person name="Zhang L."/>
            <person name="Liao Z."/>
            <person name="Wang S."/>
            <person name="Yan T."/>
            <person name="Shi P."/>
            <person name="Liu M."/>
            <person name="Fu X."/>
            <person name="Pan Q."/>
            <person name="Wang Y."/>
            <person name="Lv Z."/>
            <person name="Lu X."/>
            <person name="Zhang F."/>
            <person name="Jiang W."/>
            <person name="Ma Y."/>
            <person name="Chen M."/>
            <person name="Hao X."/>
            <person name="Li L."/>
            <person name="Tang Y."/>
            <person name="Lv G."/>
            <person name="Zhou Y."/>
            <person name="Sun X."/>
            <person name="Brodelius P.E."/>
            <person name="Rose J.K.C."/>
            <person name="Tang K."/>
        </authorList>
    </citation>
    <scope>NUCLEOTIDE SEQUENCE [LARGE SCALE GENOMIC DNA]</scope>
    <source>
        <strain evidence="6">cv. Huhao1</strain>
        <tissue evidence="5">Leaf</tissue>
    </source>
</reference>
<dbReference type="Gene3D" id="3.10.410.10">
    <property type="entry name" value="Formyltetrahydrofolate synthetase, domain 3"/>
    <property type="match status" value="1"/>
</dbReference>
<keyword evidence="4" id="KW-0067">ATP-binding</keyword>
<keyword evidence="2 5" id="KW-0436">Ligase</keyword>
<dbReference type="InterPro" id="IPR000559">
    <property type="entry name" value="Formate_THF_ligase"/>
</dbReference>
<evidence type="ECO:0000313" key="5">
    <source>
        <dbReference type="EMBL" id="PWA85678.1"/>
    </source>
</evidence>
<evidence type="ECO:0000313" key="6">
    <source>
        <dbReference type="Proteomes" id="UP000245207"/>
    </source>
</evidence>
<evidence type="ECO:0000256" key="1">
    <source>
        <dbReference type="ARBA" id="ARBA00022563"/>
    </source>
</evidence>
<keyword evidence="6" id="KW-1185">Reference proteome</keyword>